<gene>
    <name evidence="16 19" type="primary">mutM</name>
    <name evidence="16" type="synonym">fpg</name>
    <name evidence="19" type="ORF">HMPREF9088_1208</name>
</gene>
<dbReference type="GO" id="GO:0034039">
    <property type="term" value="F:8-oxo-7,8-dihydroguanine DNA N-glycosylase activity"/>
    <property type="evidence" value="ECO:0007669"/>
    <property type="project" value="TreeGrafter"/>
</dbReference>
<comment type="catalytic activity">
    <reaction evidence="1 16">
        <text>Hydrolysis of DNA containing ring-opened 7-methylguanine residues, releasing 2,6-diamino-4-hydroxy-5-(N-methyl)formamidopyrimidine.</text>
        <dbReference type="EC" id="3.2.2.23"/>
    </reaction>
</comment>
<dbReference type="GO" id="GO:0003690">
    <property type="term" value="F:double-stranded DNA binding"/>
    <property type="evidence" value="ECO:0007669"/>
    <property type="project" value="UniProtKB-ARBA"/>
</dbReference>
<reference evidence="19 20" key="1">
    <citation type="submission" date="2010-12" db="EMBL/GenBank/DDBJ databases">
        <authorList>
            <person name="Muzny D."/>
            <person name="Qin X."/>
            <person name="Deng J."/>
            <person name="Jiang H."/>
            <person name="Liu Y."/>
            <person name="Qu J."/>
            <person name="Song X.-Z."/>
            <person name="Zhang L."/>
            <person name="Thornton R."/>
            <person name="Coyle M."/>
            <person name="Francisco L."/>
            <person name="Jackson L."/>
            <person name="Javaid M."/>
            <person name="Korchina V."/>
            <person name="Kovar C."/>
            <person name="Mata R."/>
            <person name="Mathew T."/>
            <person name="Ngo R."/>
            <person name="Nguyen L."/>
            <person name="Nguyen N."/>
            <person name="Okwuonu G."/>
            <person name="Ongeri F."/>
            <person name="Pham C."/>
            <person name="Simmons D."/>
            <person name="Wilczek-Boney K."/>
            <person name="Hale W."/>
            <person name="Jakkamsetti A."/>
            <person name="Pham P."/>
            <person name="Ruth R."/>
            <person name="San Lucas F."/>
            <person name="Warren J."/>
            <person name="Zhang J."/>
            <person name="Zhao Z."/>
            <person name="Zhou C."/>
            <person name="Zhu D."/>
            <person name="Lee S."/>
            <person name="Bess C."/>
            <person name="Blankenburg K."/>
            <person name="Forbes L."/>
            <person name="Fu Q."/>
            <person name="Gubbala S."/>
            <person name="Hirani K."/>
            <person name="Jayaseelan J.C."/>
            <person name="Lara F."/>
            <person name="Munidasa M."/>
            <person name="Palculict T."/>
            <person name="Patil S."/>
            <person name="Pu L.-L."/>
            <person name="Saada N."/>
            <person name="Tang L."/>
            <person name="Weissenberger G."/>
            <person name="Zhu Y."/>
            <person name="Hemphill L."/>
            <person name="Shang Y."/>
            <person name="Youmans B."/>
            <person name="Ayvaz T."/>
            <person name="Ross M."/>
            <person name="Santibanez J."/>
            <person name="Aqrawi P."/>
            <person name="Gross S."/>
            <person name="Joshi V."/>
            <person name="Fowler G."/>
            <person name="Nazareth L."/>
            <person name="Reid J."/>
            <person name="Worley K."/>
            <person name="Petrosino J."/>
            <person name="Highlander S."/>
            <person name="Gibbs R."/>
        </authorList>
    </citation>
    <scope>NUCLEOTIDE SEQUENCE [LARGE SCALE GENOMIC DNA]</scope>
    <source>
        <strain evidence="20">DSM 15952 / CCUG 50447 / LMG 22039 / TP 1.5</strain>
    </source>
</reference>
<dbReference type="Pfam" id="PF06827">
    <property type="entry name" value="zf-FPG_IleRS"/>
    <property type="match status" value="1"/>
</dbReference>
<sequence>MPELPEVETVRRGLEQLVIGKTIQSVSVYWDRMIEGGDKEKVAFELVGQTVEAIQRRGKFLIFRYTANDLISHLRMEGKYEFFPQETPPSKHTHVIFHFTDGSELHYQDVRKFGRFALVAKGKSAEYAGIAKLGPEPTNDQFLLGAFQQGLAKSKKAVKPLLLEQKLVTGLGNIYVDEALWQAKIHPERLACTLTTDESIALHQAIIDVLGKAVIAGGTTIRTYHNALGEAGTFQVALHAYGQQGKPCSRCGTLIVKTKVAQRGTHFCPNCQKVEG</sequence>
<dbReference type="PANTHER" id="PTHR22993">
    <property type="entry name" value="FORMAMIDOPYRIMIDINE-DNA GLYCOSYLASE"/>
    <property type="match status" value="1"/>
</dbReference>
<comment type="similarity">
    <text evidence="2 16">Belongs to the FPG family.</text>
</comment>
<evidence type="ECO:0000256" key="1">
    <source>
        <dbReference type="ARBA" id="ARBA00001668"/>
    </source>
</evidence>
<evidence type="ECO:0000256" key="4">
    <source>
        <dbReference type="ARBA" id="ARBA00022723"/>
    </source>
</evidence>
<evidence type="ECO:0000256" key="8">
    <source>
        <dbReference type="ARBA" id="ARBA00022833"/>
    </source>
</evidence>
<proteinExistence type="inferred from homology"/>
<evidence type="ECO:0000256" key="11">
    <source>
        <dbReference type="ARBA" id="ARBA00023239"/>
    </source>
</evidence>
<dbReference type="GO" id="GO:0006284">
    <property type="term" value="P:base-excision repair"/>
    <property type="evidence" value="ECO:0007669"/>
    <property type="project" value="InterPro"/>
</dbReference>
<dbReference type="EMBL" id="AEPV01000041">
    <property type="protein sequence ID" value="EFU74030.1"/>
    <property type="molecule type" value="Genomic_DNA"/>
</dbReference>
<keyword evidence="6 16" id="KW-0863">Zinc-finger</keyword>
<evidence type="ECO:0000256" key="9">
    <source>
        <dbReference type="ARBA" id="ARBA00023125"/>
    </source>
</evidence>
<dbReference type="SMART" id="SM01232">
    <property type="entry name" value="H2TH"/>
    <property type="match status" value="1"/>
</dbReference>
<feature type="binding site" evidence="16">
    <location>
        <position position="92"/>
    </location>
    <ligand>
        <name>DNA</name>
        <dbReference type="ChEBI" id="CHEBI:16991"/>
    </ligand>
</feature>
<dbReference type="InterPro" id="IPR015887">
    <property type="entry name" value="DNA_glyclase_Znf_dom_DNA_BS"/>
</dbReference>
<evidence type="ECO:0000256" key="7">
    <source>
        <dbReference type="ARBA" id="ARBA00022801"/>
    </source>
</evidence>
<keyword evidence="10 16" id="KW-0234">DNA repair</keyword>
<dbReference type="eggNOG" id="COG0266">
    <property type="taxonomic scope" value="Bacteria"/>
</dbReference>
<evidence type="ECO:0000259" key="18">
    <source>
        <dbReference type="PROSITE" id="PS51068"/>
    </source>
</evidence>
<dbReference type="GeneID" id="302705781"/>
<dbReference type="InterPro" id="IPR012319">
    <property type="entry name" value="FPG_cat"/>
</dbReference>
<organism evidence="19 20">
    <name type="scientific">Enterococcus italicus (strain DSM 15952 / CCUG 50447 / LMG 22039 / TP 1.5)</name>
    <dbReference type="NCBI Taxonomy" id="888064"/>
    <lineage>
        <taxon>Bacteria</taxon>
        <taxon>Bacillati</taxon>
        <taxon>Bacillota</taxon>
        <taxon>Bacilli</taxon>
        <taxon>Lactobacillales</taxon>
        <taxon>Enterococcaceae</taxon>
        <taxon>Enterococcus</taxon>
    </lineage>
</organism>
<dbReference type="PROSITE" id="PS01242">
    <property type="entry name" value="ZF_FPG_1"/>
    <property type="match status" value="1"/>
</dbReference>
<accession>E6LFR8</accession>
<dbReference type="Proteomes" id="UP000010296">
    <property type="component" value="Unassembled WGS sequence"/>
</dbReference>
<dbReference type="InterPro" id="IPR035937">
    <property type="entry name" value="FPG_N"/>
</dbReference>
<keyword evidence="4 16" id="KW-0479">Metal-binding</keyword>
<keyword evidence="9 16" id="KW-0238">DNA-binding</keyword>
<comment type="subunit">
    <text evidence="3 16">Monomer.</text>
</comment>
<evidence type="ECO:0000256" key="14">
    <source>
        <dbReference type="ARBA" id="ARBA00044632"/>
    </source>
</evidence>
<dbReference type="Pfam" id="PF01149">
    <property type="entry name" value="Fapy_DNA_glyco"/>
    <property type="match status" value="1"/>
</dbReference>
<feature type="active site" description="Proton donor" evidence="16">
    <location>
        <position position="3"/>
    </location>
</feature>
<dbReference type="HAMAP" id="MF_00103">
    <property type="entry name" value="Fapy_DNA_glycosyl"/>
    <property type="match status" value="1"/>
</dbReference>
<dbReference type="OrthoDB" id="9800855at2"/>
<feature type="domain" description="Formamidopyrimidine-DNA glycosylase catalytic" evidence="18">
    <location>
        <begin position="2"/>
        <end position="114"/>
    </location>
</feature>
<dbReference type="InterPro" id="IPR010663">
    <property type="entry name" value="Znf_FPG/IleRS"/>
</dbReference>
<keyword evidence="8 16" id="KW-0862">Zinc</keyword>
<dbReference type="STRING" id="888064.HMPREF9088_1208"/>
<dbReference type="NCBIfam" id="NF002211">
    <property type="entry name" value="PRK01103.1"/>
    <property type="match status" value="1"/>
</dbReference>
<dbReference type="NCBIfam" id="TIGR00577">
    <property type="entry name" value="fpg"/>
    <property type="match status" value="1"/>
</dbReference>
<comment type="function">
    <text evidence="15">Involved in base excision repair of DNA damaged by oxidation or by mutagenic agents. Acts as a DNA glycosylase that recognizes and removes damaged bases. Has a preference for oxidized purines, such as 7,8-dihydro-8-oxoguanine (8-oxoG). Has AP (apurinic/apyrimidinic) lyase activity and introduces nicks in the DNA strand. Cleaves the DNA backbone by beta-delta elimination to generate a single-strand break at the site of the removed base with both 3'- and 5'-phosphates.</text>
</comment>
<dbReference type="SUPFAM" id="SSF81624">
    <property type="entry name" value="N-terminal domain of MutM-like DNA repair proteins"/>
    <property type="match status" value="1"/>
</dbReference>
<feature type="active site" description="Proton donor; for beta-elimination activity" evidence="16">
    <location>
        <position position="59"/>
    </location>
</feature>
<evidence type="ECO:0000256" key="2">
    <source>
        <dbReference type="ARBA" id="ARBA00009409"/>
    </source>
</evidence>
<keyword evidence="7 16" id="KW-0378">Hydrolase</keyword>
<comment type="caution">
    <text evidence="19">The sequence shown here is derived from an EMBL/GenBank/DDBJ whole genome shotgun (WGS) entry which is preliminary data.</text>
</comment>
<dbReference type="Pfam" id="PF06831">
    <property type="entry name" value="H2TH"/>
    <property type="match status" value="1"/>
</dbReference>
<dbReference type="SUPFAM" id="SSF57716">
    <property type="entry name" value="Glucocorticoid receptor-like (DNA-binding domain)"/>
    <property type="match status" value="1"/>
</dbReference>
<dbReference type="InterPro" id="IPR020629">
    <property type="entry name" value="FPG_Glyclase"/>
</dbReference>
<dbReference type="InterPro" id="IPR000214">
    <property type="entry name" value="Znf_DNA_glyclase/AP_lyase"/>
</dbReference>
<dbReference type="RefSeq" id="WP_007208226.1">
    <property type="nucleotide sequence ID" value="NZ_GL622241.1"/>
</dbReference>
<dbReference type="PATRIC" id="fig|888064.11.peg.914"/>
<keyword evidence="20" id="KW-1185">Reference proteome</keyword>
<dbReference type="SUPFAM" id="SSF46946">
    <property type="entry name" value="S13-like H2TH domain"/>
    <property type="match status" value="1"/>
</dbReference>
<evidence type="ECO:0000256" key="12">
    <source>
        <dbReference type="ARBA" id="ARBA00023268"/>
    </source>
</evidence>
<feature type="domain" description="FPG-type" evidence="17">
    <location>
        <begin position="239"/>
        <end position="273"/>
    </location>
</feature>
<evidence type="ECO:0000256" key="6">
    <source>
        <dbReference type="ARBA" id="ARBA00022771"/>
    </source>
</evidence>
<dbReference type="PROSITE" id="PS51068">
    <property type="entry name" value="FPG_CAT"/>
    <property type="match status" value="1"/>
</dbReference>
<keyword evidence="11 16" id="KW-0456">Lyase</keyword>
<evidence type="ECO:0000256" key="3">
    <source>
        <dbReference type="ARBA" id="ARBA00011245"/>
    </source>
</evidence>
<evidence type="ECO:0000259" key="17">
    <source>
        <dbReference type="PROSITE" id="PS51066"/>
    </source>
</evidence>
<dbReference type="GO" id="GO:0008270">
    <property type="term" value="F:zinc ion binding"/>
    <property type="evidence" value="ECO:0007669"/>
    <property type="project" value="UniProtKB-UniRule"/>
</dbReference>
<dbReference type="EC" id="3.2.2.23" evidence="16"/>
<evidence type="ECO:0000256" key="10">
    <source>
        <dbReference type="ARBA" id="ARBA00023204"/>
    </source>
</evidence>
<dbReference type="CDD" id="cd08966">
    <property type="entry name" value="EcFpg-like_N"/>
    <property type="match status" value="1"/>
</dbReference>
<feature type="binding site" evidence="16">
    <location>
        <position position="111"/>
    </location>
    <ligand>
        <name>DNA</name>
        <dbReference type="ChEBI" id="CHEBI:16991"/>
    </ligand>
</feature>
<evidence type="ECO:0000256" key="15">
    <source>
        <dbReference type="ARBA" id="ARBA00060177"/>
    </source>
</evidence>
<dbReference type="HOGENOM" id="CLU_038423_1_3_9"/>
<comment type="caution">
    <text evidence="16">Lacks conserved residue(s) required for the propagation of feature annotation.</text>
</comment>
<dbReference type="PROSITE" id="PS51066">
    <property type="entry name" value="ZF_FPG_2"/>
    <property type="match status" value="1"/>
</dbReference>
<dbReference type="FunFam" id="1.10.8.50:FF:000003">
    <property type="entry name" value="Formamidopyrimidine-DNA glycosylase"/>
    <property type="match status" value="1"/>
</dbReference>
<evidence type="ECO:0000256" key="5">
    <source>
        <dbReference type="ARBA" id="ARBA00022763"/>
    </source>
</evidence>
<dbReference type="EC" id="4.2.99.18" evidence="16"/>
<dbReference type="SMART" id="SM00898">
    <property type="entry name" value="Fapy_DNA_glyco"/>
    <property type="match status" value="1"/>
</dbReference>
<comment type="function">
    <text evidence="16">Involved in base excision repair of DNA damaged by oxidation or by mutagenic agents. Acts as DNA glycosylase that recognizes and removes damaged bases. Has a preference for oxidized purines, such as 7,8-dihydro-8-oxoguanine (8-oxoG). Has AP (apurinic/apyrimidinic) lyase activity and introduces nicks in the DNA strand. Cleaves the DNA backbone by beta-delta elimination to generate a single-strand break at the site of the removed base with both 3'- and 5'-phosphates.</text>
</comment>
<keyword evidence="13 16" id="KW-0326">Glycosidase</keyword>
<name>E6LFR8_ENTI1</name>
<keyword evidence="5 16" id="KW-0227">DNA damage</keyword>
<dbReference type="Gene3D" id="1.10.8.50">
    <property type="match status" value="1"/>
</dbReference>
<feature type="active site" description="Schiff-base intermediate with DNA" evidence="16">
    <location>
        <position position="2"/>
    </location>
</feature>
<feature type="active site" description="Proton donor; for delta-elimination activity" evidence="16">
    <location>
        <position position="263"/>
    </location>
</feature>
<dbReference type="InterPro" id="IPR010979">
    <property type="entry name" value="Ribosomal_uS13-like_H2TH"/>
</dbReference>
<dbReference type="PANTHER" id="PTHR22993:SF9">
    <property type="entry name" value="FORMAMIDOPYRIMIDINE-DNA GLYCOSYLASE"/>
    <property type="match status" value="1"/>
</dbReference>
<evidence type="ECO:0000256" key="13">
    <source>
        <dbReference type="ARBA" id="ARBA00023295"/>
    </source>
</evidence>
<evidence type="ECO:0000256" key="16">
    <source>
        <dbReference type="HAMAP-Rule" id="MF_00103"/>
    </source>
</evidence>
<dbReference type="InterPro" id="IPR015886">
    <property type="entry name" value="H2TH_FPG"/>
</dbReference>
<keyword evidence="12 16" id="KW-0511">Multifunctional enzyme</keyword>
<dbReference type="GO" id="GO:0003684">
    <property type="term" value="F:damaged DNA binding"/>
    <property type="evidence" value="ECO:0007669"/>
    <property type="project" value="InterPro"/>
</dbReference>
<comment type="cofactor">
    <cofactor evidence="16">
        <name>Zn(2+)</name>
        <dbReference type="ChEBI" id="CHEBI:29105"/>
    </cofactor>
    <text evidence="16">Binds 1 zinc ion per subunit.</text>
</comment>
<comment type="catalytic activity">
    <reaction evidence="14 16">
        <text>2'-deoxyribonucleotide-(2'-deoxyribose 5'-phosphate)-2'-deoxyribonucleotide-DNA = a 3'-end 2'-deoxyribonucleotide-(2,3-dehydro-2,3-deoxyribose 5'-phosphate)-DNA + a 5'-end 5'-phospho-2'-deoxyribonucleoside-DNA + H(+)</text>
        <dbReference type="Rhea" id="RHEA:66592"/>
        <dbReference type="Rhea" id="RHEA-COMP:13180"/>
        <dbReference type="Rhea" id="RHEA-COMP:16897"/>
        <dbReference type="Rhea" id="RHEA-COMP:17067"/>
        <dbReference type="ChEBI" id="CHEBI:15378"/>
        <dbReference type="ChEBI" id="CHEBI:136412"/>
        <dbReference type="ChEBI" id="CHEBI:157695"/>
        <dbReference type="ChEBI" id="CHEBI:167181"/>
        <dbReference type="EC" id="4.2.99.18"/>
    </reaction>
</comment>
<dbReference type="FunFam" id="3.20.190.10:FF:000001">
    <property type="entry name" value="Formamidopyrimidine-DNA glycosylase"/>
    <property type="match status" value="1"/>
</dbReference>
<evidence type="ECO:0000313" key="20">
    <source>
        <dbReference type="Proteomes" id="UP000010296"/>
    </source>
</evidence>
<dbReference type="Gene3D" id="3.20.190.10">
    <property type="entry name" value="MutM-like, N-terminal"/>
    <property type="match status" value="1"/>
</dbReference>
<dbReference type="GO" id="GO:0140078">
    <property type="term" value="F:class I DNA-(apurinic or apyrimidinic site) endonuclease activity"/>
    <property type="evidence" value="ECO:0007669"/>
    <property type="project" value="UniProtKB-EC"/>
</dbReference>
<evidence type="ECO:0000313" key="19">
    <source>
        <dbReference type="EMBL" id="EFU74030.1"/>
    </source>
</evidence>
<protein>
    <recommendedName>
        <fullName evidence="16">Formamidopyrimidine-DNA glycosylase</fullName>
        <shortName evidence="16">Fapy-DNA glycosylase</shortName>
        <ecNumber evidence="16">3.2.2.23</ecNumber>
    </recommendedName>
    <alternativeName>
        <fullName evidence="16">DNA-(apurinic or apyrimidinic site) lyase MutM</fullName>
        <shortName evidence="16">AP lyase MutM</shortName>
        <ecNumber evidence="16">4.2.99.18</ecNumber>
    </alternativeName>
</protein>
<dbReference type="AlphaFoldDB" id="E6LFR8"/>